<protein>
    <submittedName>
        <fullName evidence="2">Uncharacterized protein</fullName>
    </submittedName>
</protein>
<gene>
    <name evidence="2" type="ORF">A9W98_17845</name>
</gene>
<dbReference type="EMBL" id="MAEM01000243">
    <property type="protein sequence ID" value="OBS01848.1"/>
    <property type="molecule type" value="Genomic_DNA"/>
</dbReference>
<sequence length="87" mass="9674">MTTERMARFESYGPPKPSMATALRDVDATVSEATVLRRENHRLRSEKANLLGCLEAERAEVARLRRENQRICAERDTAKALATTGGA</sequence>
<name>A0A1A6BHP0_MYCGO</name>
<dbReference type="Proteomes" id="UP000093757">
    <property type="component" value="Unassembled WGS sequence"/>
</dbReference>
<feature type="region of interest" description="Disordered" evidence="1">
    <location>
        <begin position="1"/>
        <end position="20"/>
    </location>
</feature>
<organism evidence="2 3">
    <name type="scientific">Mycobacterium gordonae</name>
    <dbReference type="NCBI Taxonomy" id="1778"/>
    <lineage>
        <taxon>Bacteria</taxon>
        <taxon>Bacillati</taxon>
        <taxon>Actinomycetota</taxon>
        <taxon>Actinomycetes</taxon>
        <taxon>Mycobacteriales</taxon>
        <taxon>Mycobacteriaceae</taxon>
        <taxon>Mycobacterium</taxon>
    </lineage>
</organism>
<comment type="caution">
    <text evidence="2">The sequence shown here is derived from an EMBL/GenBank/DDBJ whole genome shotgun (WGS) entry which is preliminary data.</text>
</comment>
<evidence type="ECO:0000256" key="1">
    <source>
        <dbReference type="SAM" id="MobiDB-lite"/>
    </source>
</evidence>
<evidence type="ECO:0000313" key="2">
    <source>
        <dbReference type="EMBL" id="OBS01848.1"/>
    </source>
</evidence>
<reference evidence="2 3" key="1">
    <citation type="submission" date="2016-06" db="EMBL/GenBank/DDBJ databases">
        <authorList>
            <person name="Kjaerup R.B."/>
            <person name="Dalgaard T.S."/>
            <person name="Juul-Madsen H.R."/>
        </authorList>
    </citation>
    <scope>NUCLEOTIDE SEQUENCE [LARGE SCALE GENOMIC DNA]</scope>
    <source>
        <strain evidence="2 3">1245752.6</strain>
    </source>
</reference>
<proteinExistence type="predicted"/>
<accession>A0A1A6BHP0</accession>
<dbReference type="Gene3D" id="1.20.5.340">
    <property type="match status" value="1"/>
</dbReference>
<evidence type="ECO:0000313" key="3">
    <source>
        <dbReference type="Proteomes" id="UP000093757"/>
    </source>
</evidence>
<dbReference type="RefSeq" id="WP_065133857.1">
    <property type="nucleotide sequence ID" value="NZ_MAEM01000243.1"/>
</dbReference>
<dbReference type="AlphaFoldDB" id="A0A1A6BHP0"/>